<dbReference type="PROSITE" id="PS52029">
    <property type="entry name" value="LD_TPASE"/>
    <property type="match status" value="1"/>
</dbReference>
<dbReference type="FunFam" id="2.40.440.10:FF:000002">
    <property type="entry name" value="L,D-transpeptidase ErfK/SrfK"/>
    <property type="match status" value="1"/>
</dbReference>
<sequence length="243" mass="26368">MLRRVAFTALALTAGLAALGSGASAEDRGAWRPEVRIAAETRTPWLIEFGDPSGVVLGARTPDSGTAIRSATLETRIAAPARVRAIDPHHAIDPKFLPQTVAYRGREKPGTIIINSDAHFLYLVGPNGTARRYGVGTGKPGFGWRGIHQISRKAEWPGWTPPAQMIARERAKGRILPVHMPGGIQNPLGARAMYLGSTLFRIHGTNQPWTIGQAVSSGCIRMRNQDVVDLYDRVKLGTRVVVR</sequence>
<proteinExistence type="inferred from homology"/>
<feature type="active site" description="Nucleophile" evidence="9">
    <location>
        <position position="219"/>
    </location>
</feature>
<dbReference type="PANTHER" id="PTHR30582">
    <property type="entry name" value="L,D-TRANSPEPTIDASE"/>
    <property type="match status" value="1"/>
</dbReference>
<evidence type="ECO:0000256" key="1">
    <source>
        <dbReference type="ARBA" id="ARBA00004752"/>
    </source>
</evidence>
<dbReference type="InterPro" id="IPR005490">
    <property type="entry name" value="LD_TPept_cat_dom"/>
</dbReference>
<evidence type="ECO:0000256" key="6">
    <source>
        <dbReference type="ARBA" id="ARBA00022960"/>
    </source>
</evidence>
<evidence type="ECO:0000256" key="3">
    <source>
        <dbReference type="ARBA" id="ARBA00022676"/>
    </source>
</evidence>
<dbReference type="InterPro" id="IPR038063">
    <property type="entry name" value="Transpep_catalytic_dom"/>
</dbReference>
<keyword evidence="7 9" id="KW-0573">Peptidoglycan synthesis</keyword>
<dbReference type="GO" id="GO:0005576">
    <property type="term" value="C:extracellular region"/>
    <property type="evidence" value="ECO:0007669"/>
    <property type="project" value="TreeGrafter"/>
</dbReference>
<feature type="signal peptide" evidence="10">
    <location>
        <begin position="1"/>
        <end position="25"/>
    </location>
</feature>
<keyword evidence="6 9" id="KW-0133">Cell shape</keyword>
<evidence type="ECO:0000256" key="10">
    <source>
        <dbReference type="SAM" id="SignalP"/>
    </source>
</evidence>
<dbReference type="SUPFAM" id="SSF141523">
    <property type="entry name" value="L,D-transpeptidase catalytic domain-like"/>
    <property type="match status" value="1"/>
</dbReference>
<name>A0A939JXS8_9HYPH</name>
<evidence type="ECO:0000256" key="4">
    <source>
        <dbReference type="ARBA" id="ARBA00022679"/>
    </source>
</evidence>
<comment type="caution">
    <text evidence="12">The sequence shown here is derived from an EMBL/GenBank/DDBJ whole genome shotgun (WGS) entry which is preliminary data.</text>
</comment>
<dbReference type="Proteomes" id="UP000664122">
    <property type="component" value="Unassembled WGS sequence"/>
</dbReference>
<evidence type="ECO:0000313" key="12">
    <source>
        <dbReference type="EMBL" id="MBO0663681.1"/>
    </source>
</evidence>
<dbReference type="AlphaFoldDB" id="A0A939JXS8"/>
<dbReference type="GO" id="GO:0008360">
    <property type="term" value="P:regulation of cell shape"/>
    <property type="evidence" value="ECO:0007669"/>
    <property type="project" value="UniProtKB-UniRule"/>
</dbReference>
<evidence type="ECO:0000256" key="9">
    <source>
        <dbReference type="PROSITE-ProRule" id="PRU01373"/>
    </source>
</evidence>
<protein>
    <submittedName>
        <fullName evidence="12">L,D-transpeptidase</fullName>
    </submittedName>
</protein>
<evidence type="ECO:0000259" key="11">
    <source>
        <dbReference type="PROSITE" id="PS52029"/>
    </source>
</evidence>
<keyword evidence="5" id="KW-0378">Hydrolase</keyword>
<comment type="similarity">
    <text evidence="2">Belongs to the YkuD family.</text>
</comment>
<dbReference type="GO" id="GO:0071972">
    <property type="term" value="F:peptidoglycan L,D-transpeptidase activity"/>
    <property type="evidence" value="ECO:0007669"/>
    <property type="project" value="TreeGrafter"/>
</dbReference>
<keyword evidence="8 9" id="KW-0961">Cell wall biogenesis/degradation</keyword>
<evidence type="ECO:0000256" key="7">
    <source>
        <dbReference type="ARBA" id="ARBA00022984"/>
    </source>
</evidence>
<comment type="pathway">
    <text evidence="1 9">Cell wall biogenesis; peptidoglycan biosynthesis.</text>
</comment>
<accession>A0A939JXS8</accession>
<dbReference type="EMBL" id="JAFMPP010000012">
    <property type="protein sequence ID" value="MBO0663681.1"/>
    <property type="molecule type" value="Genomic_DNA"/>
</dbReference>
<reference evidence="12" key="1">
    <citation type="submission" date="2021-03" db="EMBL/GenBank/DDBJ databases">
        <title>Whole genome sequence of Jiella sp. CQZ9-1.</title>
        <authorList>
            <person name="Tuo L."/>
        </authorList>
    </citation>
    <scope>NUCLEOTIDE SEQUENCE</scope>
    <source>
        <strain evidence="12">CQZ9-1</strain>
    </source>
</reference>
<evidence type="ECO:0000256" key="5">
    <source>
        <dbReference type="ARBA" id="ARBA00022801"/>
    </source>
</evidence>
<dbReference type="GO" id="GO:0018104">
    <property type="term" value="P:peptidoglycan-protein cross-linking"/>
    <property type="evidence" value="ECO:0007669"/>
    <property type="project" value="TreeGrafter"/>
</dbReference>
<dbReference type="PANTHER" id="PTHR30582:SF24">
    <property type="entry name" value="L,D-TRANSPEPTIDASE ERFK_SRFK-RELATED"/>
    <property type="match status" value="1"/>
</dbReference>
<keyword evidence="10" id="KW-0732">Signal</keyword>
<dbReference type="Pfam" id="PF03734">
    <property type="entry name" value="YkuD"/>
    <property type="match status" value="1"/>
</dbReference>
<dbReference type="Gene3D" id="2.40.440.10">
    <property type="entry name" value="L,D-transpeptidase catalytic domain-like"/>
    <property type="match status" value="1"/>
</dbReference>
<feature type="chain" id="PRO_5038130267" evidence="10">
    <location>
        <begin position="26"/>
        <end position="243"/>
    </location>
</feature>
<dbReference type="GO" id="GO:0016757">
    <property type="term" value="F:glycosyltransferase activity"/>
    <property type="evidence" value="ECO:0007669"/>
    <property type="project" value="UniProtKB-KW"/>
</dbReference>
<feature type="active site" description="Proton donor/acceptor" evidence="9">
    <location>
        <position position="203"/>
    </location>
</feature>
<dbReference type="CDD" id="cd16913">
    <property type="entry name" value="YkuD_like"/>
    <property type="match status" value="1"/>
</dbReference>
<evidence type="ECO:0000313" key="13">
    <source>
        <dbReference type="Proteomes" id="UP000664122"/>
    </source>
</evidence>
<dbReference type="InterPro" id="IPR050979">
    <property type="entry name" value="LD-transpeptidase"/>
</dbReference>
<feature type="domain" description="L,D-TPase catalytic" evidence="11">
    <location>
        <begin position="110"/>
        <end position="243"/>
    </location>
</feature>
<keyword evidence="4" id="KW-0808">Transferase</keyword>
<organism evidence="12 13">
    <name type="scientific">Jiella flava</name>
    <dbReference type="NCBI Taxonomy" id="2816857"/>
    <lineage>
        <taxon>Bacteria</taxon>
        <taxon>Pseudomonadati</taxon>
        <taxon>Pseudomonadota</taxon>
        <taxon>Alphaproteobacteria</taxon>
        <taxon>Hyphomicrobiales</taxon>
        <taxon>Aurantimonadaceae</taxon>
        <taxon>Jiella</taxon>
    </lineage>
</organism>
<gene>
    <name evidence="12" type="ORF">J1C48_13915</name>
</gene>
<dbReference type="GO" id="GO:0071555">
    <property type="term" value="P:cell wall organization"/>
    <property type="evidence" value="ECO:0007669"/>
    <property type="project" value="UniProtKB-UniRule"/>
</dbReference>
<dbReference type="RefSeq" id="WP_207258560.1">
    <property type="nucleotide sequence ID" value="NZ_JAFMPP010000012.1"/>
</dbReference>
<keyword evidence="3" id="KW-0328">Glycosyltransferase</keyword>
<evidence type="ECO:0000256" key="2">
    <source>
        <dbReference type="ARBA" id="ARBA00005992"/>
    </source>
</evidence>
<keyword evidence="13" id="KW-1185">Reference proteome</keyword>
<evidence type="ECO:0000256" key="8">
    <source>
        <dbReference type="ARBA" id="ARBA00023316"/>
    </source>
</evidence>